<keyword evidence="2" id="KW-1185">Reference proteome</keyword>
<sequence length="167" mass="18261">MTRDPAGNPPSFTVPFDQLADLQAEGDSPSTNPAAAALDRWQAFFAGARRDDPAFEQLWPIYGAVCDALRFVREADAPPLAAAWQALDEVTRRLPEDDEARQRAEAVMDRIAAITMGQPSARSESAAAVALNLLAFVEFGVRESETAEQVLYRCGKLRRELEAKGEP</sequence>
<comment type="caution">
    <text evidence="1">The sequence shown here is derived from an EMBL/GenBank/DDBJ whole genome shotgun (WGS) entry which is preliminary data.</text>
</comment>
<evidence type="ECO:0000313" key="1">
    <source>
        <dbReference type="EMBL" id="MBK1659864.1"/>
    </source>
</evidence>
<dbReference type="Proteomes" id="UP000697995">
    <property type="component" value="Unassembled WGS sequence"/>
</dbReference>
<evidence type="ECO:0000313" key="2">
    <source>
        <dbReference type="Proteomes" id="UP000697995"/>
    </source>
</evidence>
<reference evidence="1 2" key="1">
    <citation type="journal article" date="2020" name="Microorganisms">
        <title>Osmotic Adaptation and Compatible Solute Biosynthesis of Phototrophic Bacteria as Revealed from Genome Analyses.</title>
        <authorList>
            <person name="Imhoff J.F."/>
            <person name="Rahn T."/>
            <person name="Kunzel S."/>
            <person name="Keller A."/>
            <person name="Neulinger S.C."/>
        </authorList>
    </citation>
    <scope>NUCLEOTIDE SEQUENCE [LARGE SCALE GENOMIC DNA]</scope>
    <source>
        <strain evidence="1 2">DSM 15382</strain>
    </source>
</reference>
<dbReference type="EMBL" id="NRSG01000129">
    <property type="protein sequence ID" value="MBK1659864.1"/>
    <property type="molecule type" value="Genomic_DNA"/>
</dbReference>
<organism evidence="1 2">
    <name type="scientific">Paracraurococcus ruber</name>
    <dbReference type="NCBI Taxonomy" id="77675"/>
    <lineage>
        <taxon>Bacteria</taxon>
        <taxon>Pseudomonadati</taxon>
        <taxon>Pseudomonadota</taxon>
        <taxon>Alphaproteobacteria</taxon>
        <taxon>Acetobacterales</taxon>
        <taxon>Roseomonadaceae</taxon>
        <taxon>Paracraurococcus</taxon>
    </lineage>
</organism>
<name>A0ABS1CZ96_9PROT</name>
<dbReference type="RefSeq" id="WP_133221255.1">
    <property type="nucleotide sequence ID" value="NZ_NRSG01000129.1"/>
</dbReference>
<protein>
    <submittedName>
        <fullName evidence="1">Uncharacterized protein</fullName>
    </submittedName>
</protein>
<gene>
    <name evidence="1" type="ORF">CKO45_16660</name>
</gene>
<proteinExistence type="predicted"/>
<accession>A0ABS1CZ96</accession>